<keyword evidence="11" id="KW-1185">Reference proteome</keyword>
<proteinExistence type="inferred from homology"/>
<name>A0ABP0GFF6_CLALP</name>
<keyword evidence="7 9" id="KW-0472">Membrane</keyword>
<protein>
    <recommendedName>
        <fullName evidence="3">Selenoprotein K</fullName>
    </recommendedName>
</protein>
<comment type="similarity">
    <text evidence="2">Belongs to the selenoprotein K family.</text>
</comment>
<dbReference type="Proteomes" id="UP001642483">
    <property type="component" value="Unassembled WGS sequence"/>
</dbReference>
<evidence type="ECO:0000256" key="8">
    <source>
        <dbReference type="SAM" id="MobiDB-lite"/>
    </source>
</evidence>
<evidence type="ECO:0000256" key="1">
    <source>
        <dbReference type="ARBA" id="ARBA00004167"/>
    </source>
</evidence>
<keyword evidence="5" id="KW-0712">Selenocysteine</keyword>
<comment type="subcellular location">
    <subcellularLocation>
        <location evidence="1">Membrane</location>
        <topology evidence="1">Single-pass membrane protein</topology>
    </subcellularLocation>
</comment>
<organism evidence="10 11">
    <name type="scientific">Clavelina lepadiformis</name>
    <name type="common">Light-bulb sea squirt</name>
    <name type="synonym">Ascidia lepadiformis</name>
    <dbReference type="NCBI Taxonomy" id="159417"/>
    <lineage>
        <taxon>Eukaryota</taxon>
        <taxon>Metazoa</taxon>
        <taxon>Chordata</taxon>
        <taxon>Tunicata</taxon>
        <taxon>Ascidiacea</taxon>
        <taxon>Aplousobranchia</taxon>
        <taxon>Clavelinidae</taxon>
        <taxon>Clavelina</taxon>
    </lineage>
</organism>
<reference evidence="10 11" key="1">
    <citation type="submission" date="2024-02" db="EMBL/GenBank/DDBJ databases">
        <authorList>
            <person name="Daric V."/>
            <person name="Darras S."/>
        </authorList>
    </citation>
    <scope>NUCLEOTIDE SEQUENCE [LARGE SCALE GENOMIC DNA]</scope>
</reference>
<keyword evidence="4 9" id="KW-0812">Transmembrane</keyword>
<feature type="transmembrane region" description="Helical" evidence="9">
    <location>
        <begin position="20"/>
        <end position="41"/>
    </location>
</feature>
<evidence type="ECO:0000256" key="7">
    <source>
        <dbReference type="ARBA" id="ARBA00023136"/>
    </source>
</evidence>
<keyword evidence="6 9" id="KW-1133">Transmembrane helix</keyword>
<dbReference type="Pfam" id="PF10961">
    <property type="entry name" value="SelK_SelG"/>
    <property type="match status" value="1"/>
</dbReference>
<feature type="region of interest" description="Disordered" evidence="8">
    <location>
        <begin position="46"/>
        <end position="91"/>
    </location>
</feature>
<comment type="caution">
    <text evidence="10">The sequence shown here is derived from an EMBL/GenBank/DDBJ whole genome shotgun (WGS) entry which is preliminary data.</text>
</comment>
<evidence type="ECO:0000313" key="11">
    <source>
        <dbReference type="Proteomes" id="UP001642483"/>
    </source>
</evidence>
<dbReference type="InterPro" id="IPR024491">
    <property type="entry name" value="Se_SelK/SelG"/>
</dbReference>
<dbReference type="PANTHER" id="PTHR16875">
    <property type="entry name" value="SELENOPROTEIN K"/>
    <property type="match status" value="1"/>
</dbReference>
<gene>
    <name evidence="10" type="ORF">CVLEPA_LOCUS22797</name>
</gene>
<evidence type="ECO:0000256" key="5">
    <source>
        <dbReference type="ARBA" id="ARBA00022933"/>
    </source>
</evidence>
<evidence type="ECO:0000313" key="10">
    <source>
        <dbReference type="EMBL" id="CAK8690162.1"/>
    </source>
</evidence>
<evidence type="ECO:0000256" key="6">
    <source>
        <dbReference type="ARBA" id="ARBA00022989"/>
    </source>
</evidence>
<evidence type="ECO:0000256" key="3">
    <source>
        <dbReference type="ARBA" id="ARBA00020495"/>
    </source>
</evidence>
<sequence>MPYVSSGGQLQGSRSPWRASILYDTFWSLIDFVVLFFRTMFQPDLTKRGNESRSNYSSRPQGGPGFPGSRRNMGGFRRSTGPAAPPLAGGG</sequence>
<dbReference type="EMBL" id="CAWYQH010000114">
    <property type="protein sequence ID" value="CAK8690162.1"/>
    <property type="molecule type" value="Genomic_DNA"/>
</dbReference>
<evidence type="ECO:0000256" key="4">
    <source>
        <dbReference type="ARBA" id="ARBA00022692"/>
    </source>
</evidence>
<evidence type="ECO:0000256" key="9">
    <source>
        <dbReference type="SAM" id="Phobius"/>
    </source>
</evidence>
<dbReference type="PANTHER" id="PTHR16875:SF0">
    <property type="entry name" value="SELENOPROTEIN K"/>
    <property type="match status" value="1"/>
</dbReference>
<accession>A0ABP0GFF6</accession>
<evidence type="ECO:0000256" key="2">
    <source>
        <dbReference type="ARBA" id="ARBA00008504"/>
    </source>
</evidence>